<dbReference type="AlphaFoldDB" id="A0A8H4VHA4"/>
<gene>
    <name evidence="2" type="ORF">G7Y89_g15868</name>
</gene>
<protein>
    <recommendedName>
        <fullName evidence="1">NB-ARC domain-containing protein</fullName>
    </recommendedName>
</protein>
<reference evidence="2 3" key="1">
    <citation type="submission" date="2020-03" db="EMBL/GenBank/DDBJ databases">
        <title>Draft Genome Sequence of Cudoniella acicularis.</title>
        <authorList>
            <person name="Buettner E."/>
            <person name="Kellner H."/>
        </authorList>
    </citation>
    <scope>NUCLEOTIDE SEQUENCE [LARGE SCALE GENOMIC DNA]</scope>
    <source>
        <strain evidence="2 3">DSM 108380</strain>
    </source>
</reference>
<accession>A0A8H4VHA4</accession>
<dbReference type="PANTHER" id="PTHR35205">
    <property type="entry name" value="NB-ARC AND TPR DOMAIN PROTEIN"/>
    <property type="match status" value="1"/>
</dbReference>
<name>A0A8H4VHA4_9HELO</name>
<organism evidence="2 3">
    <name type="scientific">Cudoniella acicularis</name>
    <dbReference type="NCBI Taxonomy" id="354080"/>
    <lineage>
        <taxon>Eukaryota</taxon>
        <taxon>Fungi</taxon>
        <taxon>Dikarya</taxon>
        <taxon>Ascomycota</taxon>
        <taxon>Pezizomycotina</taxon>
        <taxon>Leotiomycetes</taxon>
        <taxon>Helotiales</taxon>
        <taxon>Tricladiaceae</taxon>
        <taxon>Cudoniella</taxon>
    </lineage>
</organism>
<dbReference type="PRINTS" id="PR00364">
    <property type="entry name" value="DISEASERSIST"/>
</dbReference>
<dbReference type="SUPFAM" id="SSF52540">
    <property type="entry name" value="P-loop containing nucleoside triphosphate hydrolases"/>
    <property type="match status" value="1"/>
</dbReference>
<dbReference type="Pfam" id="PF00931">
    <property type="entry name" value="NB-ARC"/>
    <property type="match status" value="1"/>
</dbReference>
<feature type="domain" description="NB-ARC" evidence="1">
    <location>
        <begin position="121"/>
        <end position="269"/>
    </location>
</feature>
<evidence type="ECO:0000313" key="2">
    <source>
        <dbReference type="EMBL" id="KAF4609401.1"/>
    </source>
</evidence>
<dbReference type="Gene3D" id="3.40.50.300">
    <property type="entry name" value="P-loop containing nucleotide triphosphate hydrolases"/>
    <property type="match status" value="1"/>
</dbReference>
<dbReference type="EMBL" id="JAAMPI010002791">
    <property type="protein sequence ID" value="KAF4609401.1"/>
    <property type="molecule type" value="Genomic_DNA"/>
</dbReference>
<evidence type="ECO:0000313" key="3">
    <source>
        <dbReference type="Proteomes" id="UP000566819"/>
    </source>
</evidence>
<dbReference type="OrthoDB" id="6161812at2759"/>
<sequence>MYEPSFGIPTDQHRHVRRTPQWYIIVSTAVSDFKMRVHSQMVVINALLLEFAMDSDVTILKTSVNFQHLFERTPGEAGLEVALPCHTIPWPRNPYFSGRSELMSRLINALGISTRKSTTPHVRVAALWGTGGIGKTQVALEFAHLELTGGIPVILWISCETIAQATSDFGRAAAELRLPQSLSDSAEDKIFSVQEWLKTTETPWLVVLDGVEDWHIVSKFWPAGKNSSILITCRSQTLLYQFNAVCLDLETLAFSPEEGQDLLLKLVGDQFVDENDLLASRKMSIILGGLPTVLVDIGRQIRFKRQKITKFLAFYRKHHQRIYESSKKWREPYNYPPIHTTWQFTFFQLSPDATKLLSVLCFFAPQGITIPLQDLSDSSIEEWNCLDLEQGLEELCETGLVKSHEGAIPIPKLAQEQFFNDMTQEQHETSFQIAVRILRPYFRHGVEEVREKAMIPHIHAFRRRQEVLREKYWFKLEN</sequence>
<comment type="caution">
    <text evidence="2">The sequence shown here is derived from an EMBL/GenBank/DDBJ whole genome shotgun (WGS) entry which is preliminary data.</text>
</comment>
<evidence type="ECO:0000259" key="1">
    <source>
        <dbReference type="Pfam" id="PF00931"/>
    </source>
</evidence>
<dbReference type="InterPro" id="IPR027417">
    <property type="entry name" value="P-loop_NTPase"/>
</dbReference>
<dbReference type="Proteomes" id="UP000566819">
    <property type="component" value="Unassembled WGS sequence"/>
</dbReference>
<dbReference type="InterPro" id="IPR002182">
    <property type="entry name" value="NB-ARC"/>
</dbReference>
<dbReference type="PANTHER" id="PTHR35205:SF1">
    <property type="entry name" value="ZU5 DOMAIN-CONTAINING PROTEIN"/>
    <property type="match status" value="1"/>
</dbReference>
<keyword evidence="3" id="KW-1185">Reference proteome</keyword>
<dbReference type="GO" id="GO:0043531">
    <property type="term" value="F:ADP binding"/>
    <property type="evidence" value="ECO:0007669"/>
    <property type="project" value="InterPro"/>
</dbReference>
<proteinExistence type="predicted"/>